<name>A0ABP9VW73_9BACT</name>
<keyword evidence="2" id="KW-1185">Reference proteome</keyword>
<evidence type="ECO:0000313" key="2">
    <source>
        <dbReference type="Proteomes" id="UP001416858"/>
    </source>
</evidence>
<dbReference type="SUPFAM" id="SSF48371">
    <property type="entry name" value="ARM repeat"/>
    <property type="match status" value="1"/>
</dbReference>
<evidence type="ECO:0008006" key="3">
    <source>
        <dbReference type="Google" id="ProtNLM"/>
    </source>
</evidence>
<dbReference type="EMBL" id="BAABRO010000013">
    <property type="protein sequence ID" value="GAA5509371.1"/>
    <property type="molecule type" value="Genomic_DNA"/>
</dbReference>
<sequence length="198" mass="21364">MNPTESLDALEADNGDALYRCRHDAEHRHSVLALLKELLTNPDVKVLHRGMNAAGRIRGAFDETDALAELVPLVAKHVSSDDELIRRVAIGALHCIGSHDTECSVLALIRACDDETLLDAALLALVDLANGSTTAIRCFHRFASHSKGKIRRIAIRGLGTSNATDDATIAVITAATNDRNQSVREMARKVLAKIEAQA</sequence>
<evidence type="ECO:0000313" key="1">
    <source>
        <dbReference type="EMBL" id="GAA5509371.1"/>
    </source>
</evidence>
<dbReference type="InterPro" id="IPR016024">
    <property type="entry name" value="ARM-type_fold"/>
</dbReference>
<organism evidence="1 2">
    <name type="scientific">Novipirellula caenicola</name>
    <dbReference type="NCBI Taxonomy" id="1536901"/>
    <lineage>
        <taxon>Bacteria</taxon>
        <taxon>Pseudomonadati</taxon>
        <taxon>Planctomycetota</taxon>
        <taxon>Planctomycetia</taxon>
        <taxon>Pirellulales</taxon>
        <taxon>Pirellulaceae</taxon>
        <taxon>Novipirellula</taxon>
    </lineage>
</organism>
<comment type="caution">
    <text evidence="1">The sequence shown here is derived from an EMBL/GenBank/DDBJ whole genome shotgun (WGS) entry which is preliminary data.</text>
</comment>
<dbReference type="Gene3D" id="1.25.10.10">
    <property type="entry name" value="Leucine-rich Repeat Variant"/>
    <property type="match status" value="1"/>
</dbReference>
<dbReference type="RefSeq" id="WP_345686382.1">
    <property type="nucleotide sequence ID" value="NZ_BAABRO010000013.1"/>
</dbReference>
<reference evidence="1 2" key="1">
    <citation type="submission" date="2024-02" db="EMBL/GenBank/DDBJ databases">
        <title>Rhodopirellula caenicola NBRC 110016.</title>
        <authorList>
            <person name="Ichikawa N."/>
            <person name="Katano-Makiyama Y."/>
            <person name="Hidaka K."/>
        </authorList>
    </citation>
    <scope>NUCLEOTIDE SEQUENCE [LARGE SCALE GENOMIC DNA]</scope>
    <source>
        <strain evidence="1 2">NBRC 110016</strain>
    </source>
</reference>
<protein>
    <recommendedName>
        <fullName evidence="3">HEAT repeat protein</fullName>
    </recommendedName>
</protein>
<dbReference type="InterPro" id="IPR011989">
    <property type="entry name" value="ARM-like"/>
</dbReference>
<gene>
    <name evidence="1" type="ORF">Rcae01_04870</name>
</gene>
<dbReference type="Proteomes" id="UP001416858">
    <property type="component" value="Unassembled WGS sequence"/>
</dbReference>
<accession>A0ABP9VW73</accession>
<proteinExistence type="predicted"/>